<accession>A0A931SD83</accession>
<keyword evidence="5" id="KW-0067">ATP-binding</keyword>
<dbReference type="SUPFAM" id="SSF52540">
    <property type="entry name" value="P-loop containing nucleoside triphosphate hydrolases"/>
    <property type="match status" value="1"/>
</dbReference>
<proteinExistence type="inferred from homology"/>
<dbReference type="FunFam" id="3.40.50.300:FF:000137">
    <property type="entry name" value="Replication-associated recombination protein A"/>
    <property type="match status" value="1"/>
</dbReference>
<comment type="caution">
    <text evidence="8">The sequence shown here is derived from an EMBL/GenBank/DDBJ whole genome shotgun (WGS) entry which is preliminary data.</text>
</comment>
<sequence>MADLFEENTKGIEPLAERMRPRDFGDFYGQEEIVGKGKPLREAVEKDELRSVILWGPPGTGKTTLAHIIAEKTKGFFQPFSAATSGVPELRKLIEEAQKRLKFDKRKTILFVDEIHRFNKAQQDTFLPYVEKGTIILIGATTENPSFELNSPLLSRSMVLVLKPLTDEALEKIINRALSDATRGLGEHRAKLDEDAKAAIIGFADGDARVALNALEFIILSASRIVFSNSPLRQGYEGQARELENKPKDRDNAGGIKITKKMAEEALQKKAIRYDKKGEEHYNVISAFIKSMRDSDADGALYWLARMIEGGEDPRFIARRMIIFASEDIGNALPTALVVAVAVAGAVEHVGMPEAGINLAHGATYLASAPKSNASYKGLLAALADAKEHGALPVPLHLRNAVTNLMKELGYHQGYKYAHDFKDAKVAQEHLPEKLRGKKYYKPPVQTSNAPLLKKKGAKKS</sequence>
<evidence type="ECO:0000259" key="7">
    <source>
        <dbReference type="SMART" id="SM00382"/>
    </source>
</evidence>
<dbReference type="InterPro" id="IPR027417">
    <property type="entry name" value="P-loop_NTPase"/>
</dbReference>
<dbReference type="GO" id="GO:0008047">
    <property type="term" value="F:enzyme activator activity"/>
    <property type="evidence" value="ECO:0007669"/>
    <property type="project" value="TreeGrafter"/>
</dbReference>
<dbReference type="InterPro" id="IPR021886">
    <property type="entry name" value="MgsA_C"/>
</dbReference>
<organism evidence="8 9">
    <name type="scientific">Candidatus Sungiibacteriota bacterium</name>
    <dbReference type="NCBI Taxonomy" id="2750080"/>
    <lineage>
        <taxon>Bacteria</taxon>
        <taxon>Candidatus Sungiibacteriota</taxon>
    </lineage>
</organism>
<dbReference type="InterPro" id="IPR008921">
    <property type="entry name" value="DNA_pol3_clamp-load_cplx_C"/>
</dbReference>
<evidence type="ECO:0000256" key="1">
    <source>
        <dbReference type="ARBA" id="ARBA00002393"/>
    </source>
</evidence>
<dbReference type="GO" id="GO:0000731">
    <property type="term" value="P:DNA synthesis involved in DNA repair"/>
    <property type="evidence" value="ECO:0007669"/>
    <property type="project" value="TreeGrafter"/>
</dbReference>
<protein>
    <submittedName>
        <fullName evidence="8">Replication-associated recombination protein A</fullName>
    </submittedName>
</protein>
<keyword evidence="3" id="KW-0235">DNA replication</keyword>
<dbReference type="Gene3D" id="3.40.50.300">
    <property type="entry name" value="P-loop containing nucleotide triphosphate hydrolases"/>
    <property type="match status" value="1"/>
</dbReference>
<dbReference type="AlphaFoldDB" id="A0A931SD83"/>
<gene>
    <name evidence="8" type="ORF">HYT40_03760</name>
</gene>
<dbReference type="Pfam" id="PF16193">
    <property type="entry name" value="AAA_assoc_2"/>
    <property type="match status" value="1"/>
</dbReference>
<dbReference type="Gene3D" id="1.10.3710.10">
    <property type="entry name" value="DNA polymerase III clamp loader subunits, C-terminal domain"/>
    <property type="match status" value="1"/>
</dbReference>
<evidence type="ECO:0000256" key="4">
    <source>
        <dbReference type="ARBA" id="ARBA00022741"/>
    </source>
</evidence>
<name>A0A931SD83_9BACT</name>
<dbReference type="FunFam" id="1.20.272.10:FF:000001">
    <property type="entry name" value="Putative AAA family ATPase"/>
    <property type="match status" value="1"/>
</dbReference>
<feature type="region of interest" description="Disordered" evidence="6">
    <location>
        <begin position="435"/>
        <end position="461"/>
    </location>
</feature>
<dbReference type="Pfam" id="PF12002">
    <property type="entry name" value="MgsA_C"/>
    <property type="match status" value="1"/>
</dbReference>
<dbReference type="CDD" id="cd18139">
    <property type="entry name" value="HLD_clamp_RarA"/>
    <property type="match status" value="1"/>
</dbReference>
<dbReference type="InterPro" id="IPR003959">
    <property type="entry name" value="ATPase_AAA_core"/>
</dbReference>
<dbReference type="GO" id="GO:0016887">
    <property type="term" value="F:ATP hydrolysis activity"/>
    <property type="evidence" value="ECO:0007669"/>
    <property type="project" value="InterPro"/>
</dbReference>
<dbReference type="PANTHER" id="PTHR13779:SF7">
    <property type="entry name" value="ATPASE WRNIP1"/>
    <property type="match status" value="1"/>
</dbReference>
<feature type="domain" description="AAA+ ATPase" evidence="7">
    <location>
        <begin position="48"/>
        <end position="165"/>
    </location>
</feature>
<dbReference type="Proteomes" id="UP000724148">
    <property type="component" value="Unassembled WGS sequence"/>
</dbReference>
<evidence type="ECO:0000256" key="5">
    <source>
        <dbReference type="ARBA" id="ARBA00022840"/>
    </source>
</evidence>
<dbReference type="CDD" id="cd00009">
    <property type="entry name" value="AAA"/>
    <property type="match status" value="1"/>
</dbReference>
<dbReference type="InterPro" id="IPR003593">
    <property type="entry name" value="AAA+_ATPase"/>
</dbReference>
<dbReference type="InterPro" id="IPR032423">
    <property type="entry name" value="AAA_assoc_2"/>
</dbReference>
<dbReference type="GO" id="GO:0006261">
    <property type="term" value="P:DNA-templated DNA replication"/>
    <property type="evidence" value="ECO:0007669"/>
    <property type="project" value="TreeGrafter"/>
</dbReference>
<dbReference type="Pfam" id="PF00004">
    <property type="entry name" value="AAA"/>
    <property type="match status" value="1"/>
</dbReference>
<dbReference type="GO" id="GO:0005524">
    <property type="term" value="F:ATP binding"/>
    <property type="evidence" value="ECO:0007669"/>
    <property type="project" value="UniProtKB-KW"/>
</dbReference>
<evidence type="ECO:0000313" key="9">
    <source>
        <dbReference type="Proteomes" id="UP000724148"/>
    </source>
</evidence>
<dbReference type="GO" id="GO:0003677">
    <property type="term" value="F:DNA binding"/>
    <property type="evidence" value="ECO:0007669"/>
    <property type="project" value="InterPro"/>
</dbReference>
<evidence type="ECO:0000256" key="3">
    <source>
        <dbReference type="ARBA" id="ARBA00022705"/>
    </source>
</evidence>
<reference evidence="8" key="1">
    <citation type="submission" date="2020-07" db="EMBL/GenBank/DDBJ databases">
        <title>Huge and variable diversity of episymbiotic CPR bacteria and DPANN archaea in groundwater ecosystems.</title>
        <authorList>
            <person name="He C.Y."/>
            <person name="Keren R."/>
            <person name="Whittaker M."/>
            <person name="Farag I.F."/>
            <person name="Doudna J."/>
            <person name="Cate J.H.D."/>
            <person name="Banfield J.F."/>
        </authorList>
    </citation>
    <scope>NUCLEOTIDE SEQUENCE</scope>
    <source>
        <strain evidence="8">NC_groundwater_193_Ag_S-0.1um_51_7</strain>
    </source>
</reference>
<evidence type="ECO:0000256" key="2">
    <source>
        <dbReference type="ARBA" id="ARBA00008959"/>
    </source>
</evidence>
<keyword evidence="4" id="KW-0547">Nucleotide-binding</keyword>
<comment type="similarity">
    <text evidence="2">Belongs to the AAA ATPase family. RarA/MGS1/WRNIP1 subfamily.</text>
</comment>
<evidence type="ECO:0000313" key="8">
    <source>
        <dbReference type="EMBL" id="MBI2097231.1"/>
    </source>
</evidence>
<comment type="function">
    <text evidence="1">DNA-dependent ATPase that plays important roles in cellular responses to stalled DNA replication processes.</text>
</comment>
<dbReference type="PANTHER" id="PTHR13779">
    <property type="entry name" value="WERNER HELICASE-INTERACTING PROTEIN 1 FAMILY MEMBER"/>
    <property type="match status" value="1"/>
</dbReference>
<dbReference type="Gene3D" id="1.10.8.60">
    <property type="match status" value="1"/>
</dbReference>
<dbReference type="EMBL" id="JACOZA010000093">
    <property type="protein sequence ID" value="MBI2097231.1"/>
    <property type="molecule type" value="Genomic_DNA"/>
</dbReference>
<dbReference type="InterPro" id="IPR051314">
    <property type="entry name" value="AAA_ATPase_RarA/MGS1/WRNIP1"/>
</dbReference>
<evidence type="ECO:0000256" key="6">
    <source>
        <dbReference type="SAM" id="MobiDB-lite"/>
    </source>
</evidence>
<dbReference type="Gene3D" id="1.20.272.10">
    <property type="match status" value="1"/>
</dbReference>
<dbReference type="SUPFAM" id="SSF48019">
    <property type="entry name" value="post-AAA+ oligomerization domain-like"/>
    <property type="match status" value="1"/>
</dbReference>
<dbReference type="SMART" id="SM00382">
    <property type="entry name" value="AAA"/>
    <property type="match status" value="1"/>
</dbReference>
<dbReference type="GO" id="GO:0017116">
    <property type="term" value="F:single-stranded DNA helicase activity"/>
    <property type="evidence" value="ECO:0007669"/>
    <property type="project" value="TreeGrafter"/>
</dbReference>